<keyword evidence="3" id="KW-1185">Reference proteome</keyword>
<evidence type="ECO:0000313" key="3">
    <source>
        <dbReference type="Proteomes" id="UP000054560"/>
    </source>
</evidence>
<dbReference type="RefSeq" id="XP_014154183.1">
    <property type="nucleotide sequence ID" value="XM_014298708.1"/>
</dbReference>
<feature type="compositionally biased region" description="Polar residues" evidence="1">
    <location>
        <begin position="35"/>
        <end position="54"/>
    </location>
</feature>
<feature type="region of interest" description="Disordered" evidence="1">
    <location>
        <begin position="1"/>
        <end position="138"/>
    </location>
</feature>
<proteinExistence type="predicted"/>
<dbReference type="EMBL" id="KQ242173">
    <property type="protein sequence ID" value="KNC80281.1"/>
    <property type="molecule type" value="Genomic_DNA"/>
</dbReference>
<feature type="region of interest" description="Disordered" evidence="1">
    <location>
        <begin position="230"/>
        <end position="256"/>
    </location>
</feature>
<sequence length="392" mass="42038">MEASSSDLNTISEKMEVTSPIVTKPKRVSRFKVTATATPKSPPSQEAEYSQSTEHNNDENERKSMDLGKDIQQEGPADTKIRVVEKSSGAQMPDASLGAGGAPIGSSIPEGKAERGKHLLPSGETMEARETSVLHDSDAKTYLSQGSGEVKEPINRSKTLGVGLVDGGGSHLQSTRRRSVGVVPRVSVQINGTDTSATVASESSPEGVVLARRHSVSTGEVVGRERYTENPAMQVDSATHTTKQESNVSEGSSPRLQQLTTIQVPGNTLQSMSEYNAPNGAPVVQDAQAPVDAHLVLLSDGHEGCLPQTQLVRQLTERLNNLQGVQGLMVHDNGREQTLHEVPNAVEYTHAHTQTGATTEQGVLSVDNRHENEGNMQHRDAIRDRELGMLQA</sequence>
<feature type="region of interest" description="Disordered" evidence="1">
    <location>
        <begin position="370"/>
        <end position="392"/>
    </location>
</feature>
<feature type="non-terminal residue" evidence="2">
    <location>
        <position position="392"/>
    </location>
</feature>
<evidence type="ECO:0000313" key="2">
    <source>
        <dbReference type="EMBL" id="KNC80281.1"/>
    </source>
</evidence>
<feature type="compositionally biased region" description="Polar residues" evidence="1">
    <location>
        <begin position="236"/>
        <end position="256"/>
    </location>
</feature>
<organism evidence="2 3">
    <name type="scientific">Sphaeroforma arctica JP610</name>
    <dbReference type="NCBI Taxonomy" id="667725"/>
    <lineage>
        <taxon>Eukaryota</taxon>
        <taxon>Ichthyosporea</taxon>
        <taxon>Ichthyophonida</taxon>
        <taxon>Sphaeroforma</taxon>
    </lineage>
</organism>
<name>A0A0L0FUP7_9EUKA</name>
<feature type="compositionally biased region" description="Polar residues" evidence="1">
    <location>
        <begin position="1"/>
        <end position="12"/>
    </location>
</feature>
<dbReference type="Proteomes" id="UP000054560">
    <property type="component" value="Unassembled WGS sequence"/>
</dbReference>
<evidence type="ECO:0000256" key="1">
    <source>
        <dbReference type="SAM" id="MobiDB-lite"/>
    </source>
</evidence>
<dbReference type="GeneID" id="25907865"/>
<feature type="compositionally biased region" description="Basic and acidic residues" evidence="1">
    <location>
        <begin position="55"/>
        <end position="85"/>
    </location>
</feature>
<gene>
    <name evidence="2" type="ORF">SARC_07361</name>
</gene>
<feature type="compositionally biased region" description="Basic and acidic residues" evidence="1">
    <location>
        <begin position="126"/>
        <end position="138"/>
    </location>
</feature>
<accession>A0A0L0FUP7</accession>
<reference evidence="2 3" key="1">
    <citation type="submission" date="2011-02" db="EMBL/GenBank/DDBJ databases">
        <title>The Genome Sequence of Sphaeroforma arctica JP610.</title>
        <authorList>
            <consortium name="The Broad Institute Genome Sequencing Platform"/>
            <person name="Russ C."/>
            <person name="Cuomo C."/>
            <person name="Young S.K."/>
            <person name="Zeng Q."/>
            <person name="Gargeya S."/>
            <person name="Alvarado L."/>
            <person name="Berlin A."/>
            <person name="Chapman S.B."/>
            <person name="Chen Z."/>
            <person name="Freedman E."/>
            <person name="Gellesch M."/>
            <person name="Goldberg J."/>
            <person name="Griggs A."/>
            <person name="Gujja S."/>
            <person name="Heilman E."/>
            <person name="Heiman D."/>
            <person name="Howarth C."/>
            <person name="Mehta T."/>
            <person name="Neiman D."/>
            <person name="Pearson M."/>
            <person name="Roberts A."/>
            <person name="Saif S."/>
            <person name="Shea T."/>
            <person name="Shenoy N."/>
            <person name="Sisk P."/>
            <person name="Stolte C."/>
            <person name="Sykes S."/>
            <person name="White J."/>
            <person name="Yandava C."/>
            <person name="Burger G."/>
            <person name="Gray M.W."/>
            <person name="Holland P.W.H."/>
            <person name="King N."/>
            <person name="Lang F.B.F."/>
            <person name="Roger A.J."/>
            <person name="Ruiz-Trillo I."/>
            <person name="Haas B."/>
            <person name="Nusbaum C."/>
            <person name="Birren B."/>
        </authorList>
    </citation>
    <scope>NUCLEOTIDE SEQUENCE [LARGE SCALE GENOMIC DNA]</scope>
    <source>
        <strain evidence="2 3">JP610</strain>
    </source>
</reference>
<dbReference type="AlphaFoldDB" id="A0A0L0FUP7"/>
<protein>
    <submittedName>
        <fullName evidence="2">Uncharacterized protein</fullName>
    </submittedName>
</protein>
<feature type="region of interest" description="Disordered" evidence="1">
    <location>
        <begin position="161"/>
        <end position="180"/>
    </location>
</feature>